<proteinExistence type="predicted"/>
<dbReference type="EMBL" id="JADINA010000019">
    <property type="protein sequence ID" value="MBO8426146.1"/>
    <property type="molecule type" value="Genomic_DNA"/>
</dbReference>
<comment type="caution">
    <text evidence="1">The sequence shown here is derived from an EMBL/GenBank/DDBJ whole genome shotgun (WGS) entry which is preliminary data.</text>
</comment>
<reference evidence="1" key="2">
    <citation type="journal article" date="2021" name="PeerJ">
        <title>Extensive microbial diversity within the chicken gut microbiome revealed by metagenomics and culture.</title>
        <authorList>
            <person name="Gilroy R."/>
            <person name="Ravi A."/>
            <person name="Getino M."/>
            <person name="Pursley I."/>
            <person name="Horton D.L."/>
            <person name="Alikhan N.F."/>
            <person name="Baker D."/>
            <person name="Gharbi K."/>
            <person name="Hall N."/>
            <person name="Watson M."/>
            <person name="Adriaenssens E.M."/>
            <person name="Foster-Nyarko E."/>
            <person name="Jarju S."/>
            <person name="Secka A."/>
            <person name="Antonio M."/>
            <person name="Oren A."/>
            <person name="Chaudhuri R.R."/>
            <person name="La Ragione R."/>
            <person name="Hildebrand F."/>
            <person name="Pallen M.J."/>
        </authorList>
    </citation>
    <scope>NUCLEOTIDE SEQUENCE</scope>
    <source>
        <strain evidence="1">17113</strain>
    </source>
</reference>
<reference evidence="1" key="1">
    <citation type="submission" date="2020-10" db="EMBL/GenBank/DDBJ databases">
        <authorList>
            <person name="Gilroy R."/>
        </authorList>
    </citation>
    <scope>NUCLEOTIDE SEQUENCE</scope>
    <source>
        <strain evidence="1">17113</strain>
    </source>
</reference>
<accession>A0A9D9DF47</accession>
<organism evidence="1 2">
    <name type="scientific">Candidatus Alloenteromonas pullistercoris</name>
    <dbReference type="NCBI Taxonomy" id="2840785"/>
    <lineage>
        <taxon>Bacteria</taxon>
        <taxon>Bacillati</taxon>
        <taxon>Bacillota</taxon>
        <taxon>Bacillota incertae sedis</taxon>
        <taxon>Candidatus Alloenteromonas</taxon>
    </lineage>
</organism>
<sequence>MVDKPKRRRIGISDRVRIQAALESGLPPSKIAEDTGFSKSAICREITSRSTVKNPTAPRCRPGLYVCSKCTKRAYCRKRKLYYSYRSADADAAAKRRGPRKGLPTRTDRILKLNYASDKIGLFLMRVKLKQEFSCARQANSCGEKSEPKLFRDLVRPRQ</sequence>
<gene>
    <name evidence="1" type="ORF">IAC61_02350</name>
</gene>
<dbReference type="Proteomes" id="UP000823634">
    <property type="component" value="Unassembled WGS sequence"/>
</dbReference>
<name>A0A9D9DF47_9FIRM</name>
<protein>
    <submittedName>
        <fullName evidence="1">Helix-turn-helix domain-containing protein</fullName>
    </submittedName>
</protein>
<dbReference type="AlphaFoldDB" id="A0A9D9DF47"/>
<evidence type="ECO:0000313" key="2">
    <source>
        <dbReference type="Proteomes" id="UP000823634"/>
    </source>
</evidence>
<evidence type="ECO:0000313" key="1">
    <source>
        <dbReference type="EMBL" id="MBO8426146.1"/>
    </source>
</evidence>
<feature type="non-terminal residue" evidence="1">
    <location>
        <position position="159"/>
    </location>
</feature>